<organism evidence="4 5">
    <name type="scientific">Mycolicibacterium moriokaense</name>
    <dbReference type="NCBI Taxonomy" id="39691"/>
    <lineage>
        <taxon>Bacteria</taxon>
        <taxon>Bacillati</taxon>
        <taxon>Actinomycetota</taxon>
        <taxon>Actinomycetes</taxon>
        <taxon>Mycobacteriales</taxon>
        <taxon>Mycobacteriaceae</taxon>
        <taxon>Mycolicibacterium</taxon>
    </lineage>
</organism>
<dbReference type="Proteomes" id="UP000466681">
    <property type="component" value="Chromosome"/>
</dbReference>
<keyword evidence="1" id="KW-0547">Nucleotide-binding</keyword>
<evidence type="ECO:0000313" key="4">
    <source>
        <dbReference type="EMBL" id="BBX02896.1"/>
    </source>
</evidence>
<proteinExistence type="predicted"/>
<dbReference type="KEGG" id="mmor:MMOR_38320"/>
<dbReference type="Pfam" id="PF00211">
    <property type="entry name" value="Guanylate_cyc"/>
    <property type="match status" value="1"/>
</dbReference>
<dbReference type="InterPro" id="IPR001054">
    <property type="entry name" value="A/G_cyclase"/>
</dbReference>
<keyword evidence="5" id="KW-1185">Reference proteome</keyword>
<dbReference type="RefSeq" id="WP_083149658.1">
    <property type="nucleotide sequence ID" value="NZ_AP022560.1"/>
</dbReference>
<dbReference type="AlphaFoldDB" id="A0AAD1M7W6"/>
<dbReference type="PROSITE" id="PS50125">
    <property type="entry name" value="GUANYLATE_CYCLASE_2"/>
    <property type="match status" value="1"/>
</dbReference>
<dbReference type="InterPro" id="IPR011990">
    <property type="entry name" value="TPR-like_helical_dom_sf"/>
</dbReference>
<keyword evidence="2" id="KW-0067">ATP-binding</keyword>
<dbReference type="SUPFAM" id="SSF52540">
    <property type="entry name" value="P-loop containing nucleoside triphosphate hydrolases"/>
    <property type="match status" value="1"/>
</dbReference>
<evidence type="ECO:0000256" key="1">
    <source>
        <dbReference type="ARBA" id="ARBA00022741"/>
    </source>
</evidence>
<dbReference type="Pfam" id="PF13191">
    <property type="entry name" value="AAA_16"/>
    <property type="match status" value="1"/>
</dbReference>
<dbReference type="GO" id="GO:0004016">
    <property type="term" value="F:adenylate cyclase activity"/>
    <property type="evidence" value="ECO:0007669"/>
    <property type="project" value="UniProtKB-ARBA"/>
</dbReference>
<protein>
    <submittedName>
        <fullName evidence="4">Adenylate cyclase</fullName>
    </submittedName>
</protein>
<dbReference type="InterPro" id="IPR029787">
    <property type="entry name" value="Nucleotide_cyclase"/>
</dbReference>
<dbReference type="Gene3D" id="1.25.40.10">
    <property type="entry name" value="Tetratricopeptide repeat domain"/>
    <property type="match status" value="1"/>
</dbReference>
<dbReference type="SUPFAM" id="SSF55073">
    <property type="entry name" value="Nucleotide cyclase"/>
    <property type="match status" value="1"/>
</dbReference>
<evidence type="ECO:0000259" key="3">
    <source>
        <dbReference type="PROSITE" id="PS50125"/>
    </source>
</evidence>
<sequence>MSSDESGLSIDELLDRAVRAINHGDRATAAALASQVLAVDRGNPEAEDLLAVSAKHGEIRRLTLMFVDLVDSTVLSTRVEPETYRTLVGRYRDEVVRLVNQYEGHIHSTKGDGLLAMFGHPKAHEDDVRRAVAAGSDITRAVARLSDQAERRFGVTLSARVGVHRGLVYLDPEENDVYGFAANFAQRIESLAEPGSVAVSDATAALVGDVFELVECPPARVKGMIEPVPYHRVVGERSNAPTLLLSTPLVGRERERTWLEKAWQEALAGRSTTPGVAFHGEPGIGKTRLAHAAAEQAQESGGTVVELRGSPLHDDAGLHPVRRLLERRCGITRFTDGPDRLRLLEAELRGCGMDPANVVPLLAPVLGVGPEHGYQPAAVEGRTLYELIGAAAHQYVLKCLGDGAGLVIAEDVHWFDPSTIELLKSMLSSADGTLMVVLTGREGPWLQNEWPVSLFELSPLSDDESDALIDALNPTVTEAQRAAVRSRCDGVPFYIEHVVAGLNEAEYEQQVPDALYEPLFARLHARNDVVPVVEAAAAIGRAGDHVLLRSVVDPEINDVEDIVAELVRARVLEPNGIDGWRFRHELLREVASELAPPSLRRVLHARAARALIEGAAGIEPDWRVVARHFEFAQRFDDAVTAYQKASIDARRRGALQEALICLTNALDRLTQCKPGPARDRAEIHIRLERGFLAGAAQGSWSGEGPADLERCLELASAGMHEDELFASLYSLIGYYHPRAELRRAHDLLDSLSQQPVTAERAWSAPALSSTLGTVLWLEGDFEAARGHLLDALDARSAADPRELATAWWVATDPISAAHNYLALTYIMSGDLDRADIELAQSVRRCEELEYPQNAFNRAMTYFHEIWVRLESSRVDEAATLVSGMRSHAEASGLDLWLWVSATQNATTKALAELSAGADDAVLTSRAENIVRRVDASRLMELNVYLTFHDAVIARLLIAAGSHDKACERLDMSLELAERSGMHFHDAELMRLRAHALAAPDAQRNALADALAFARRQGAMLFELRCLLDGFELLGDGDRSALAEVLCRFPGDARWPERVRAERILS</sequence>
<reference evidence="4 5" key="1">
    <citation type="journal article" date="2019" name="Emerg. Microbes Infect.">
        <title>Comprehensive subspecies identification of 175 nontuberculous mycobacteria species based on 7547 genomic profiles.</title>
        <authorList>
            <person name="Matsumoto Y."/>
            <person name="Kinjo T."/>
            <person name="Motooka D."/>
            <person name="Nabeya D."/>
            <person name="Jung N."/>
            <person name="Uechi K."/>
            <person name="Horii T."/>
            <person name="Iida T."/>
            <person name="Fujita J."/>
            <person name="Nakamura S."/>
        </authorList>
    </citation>
    <scope>NUCLEOTIDE SEQUENCE [LARGE SCALE GENOMIC DNA]</scope>
    <source>
        <strain evidence="4 5">JCM 6375</strain>
    </source>
</reference>
<evidence type="ECO:0000313" key="5">
    <source>
        <dbReference type="Proteomes" id="UP000466681"/>
    </source>
</evidence>
<name>A0AAD1M7W6_9MYCO</name>
<dbReference type="GO" id="GO:0005737">
    <property type="term" value="C:cytoplasm"/>
    <property type="evidence" value="ECO:0007669"/>
    <property type="project" value="TreeGrafter"/>
</dbReference>
<gene>
    <name evidence="4" type="primary">cyaI3</name>
    <name evidence="4" type="ORF">MMOR_38320</name>
</gene>
<dbReference type="GO" id="GO:0009190">
    <property type="term" value="P:cyclic nucleotide biosynthetic process"/>
    <property type="evidence" value="ECO:0007669"/>
    <property type="project" value="InterPro"/>
</dbReference>
<dbReference type="InterPro" id="IPR041664">
    <property type="entry name" value="AAA_16"/>
</dbReference>
<dbReference type="GO" id="GO:0005524">
    <property type="term" value="F:ATP binding"/>
    <property type="evidence" value="ECO:0007669"/>
    <property type="project" value="UniProtKB-KW"/>
</dbReference>
<dbReference type="Gene3D" id="3.40.50.300">
    <property type="entry name" value="P-loop containing nucleotide triphosphate hydrolases"/>
    <property type="match status" value="1"/>
</dbReference>
<dbReference type="SMART" id="SM00044">
    <property type="entry name" value="CYCc"/>
    <property type="match status" value="1"/>
</dbReference>
<dbReference type="PANTHER" id="PTHR16305:SF28">
    <property type="entry name" value="GUANYLATE CYCLASE DOMAIN-CONTAINING PROTEIN"/>
    <property type="match status" value="1"/>
</dbReference>
<dbReference type="CDD" id="cd07302">
    <property type="entry name" value="CHD"/>
    <property type="match status" value="1"/>
</dbReference>
<dbReference type="PANTHER" id="PTHR16305">
    <property type="entry name" value="TESTICULAR SOLUBLE ADENYLYL CYCLASE"/>
    <property type="match status" value="1"/>
</dbReference>
<dbReference type="InterPro" id="IPR027417">
    <property type="entry name" value="P-loop_NTPase"/>
</dbReference>
<dbReference type="EMBL" id="AP022560">
    <property type="protein sequence ID" value="BBX02896.1"/>
    <property type="molecule type" value="Genomic_DNA"/>
</dbReference>
<accession>A0AAD1M7W6</accession>
<feature type="domain" description="Guanylate cyclase" evidence="3">
    <location>
        <begin position="63"/>
        <end position="189"/>
    </location>
</feature>
<dbReference type="GO" id="GO:0035556">
    <property type="term" value="P:intracellular signal transduction"/>
    <property type="evidence" value="ECO:0007669"/>
    <property type="project" value="InterPro"/>
</dbReference>
<dbReference type="Gene3D" id="3.30.70.1230">
    <property type="entry name" value="Nucleotide cyclase"/>
    <property type="match status" value="1"/>
</dbReference>
<evidence type="ECO:0000256" key="2">
    <source>
        <dbReference type="ARBA" id="ARBA00022840"/>
    </source>
</evidence>